<dbReference type="EMBL" id="MK072385">
    <property type="protein sequence ID" value="AYV82888.1"/>
    <property type="molecule type" value="Genomic_DNA"/>
</dbReference>
<reference evidence="2" key="1">
    <citation type="submission" date="2018-10" db="EMBL/GenBank/DDBJ databases">
        <title>Hidden diversity of soil giant viruses.</title>
        <authorList>
            <person name="Schulz F."/>
            <person name="Alteio L."/>
            <person name="Goudeau D."/>
            <person name="Ryan E.M."/>
            <person name="Malmstrom R.R."/>
            <person name="Blanchard J."/>
            <person name="Woyke T."/>
        </authorList>
    </citation>
    <scope>NUCLEOTIDE SEQUENCE</scope>
    <source>
        <strain evidence="2">HYV1</strain>
    </source>
</reference>
<name>A0A3G5A6T6_9VIRU</name>
<organism evidence="2">
    <name type="scientific">Hyperionvirus sp</name>
    <dbReference type="NCBI Taxonomy" id="2487770"/>
    <lineage>
        <taxon>Viruses</taxon>
        <taxon>Varidnaviria</taxon>
        <taxon>Bamfordvirae</taxon>
        <taxon>Nucleocytoviricota</taxon>
        <taxon>Megaviricetes</taxon>
        <taxon>Imitervirales</taxon>
        <taxon>Mimiviridae</taxon>
        <taxon>Klosneuvirinae</taxon>
    </lineage>
</organism>
<feature type="compositionally biased region" description="Polar residues" evidence="1">
    <location>
        <begin position="1"/>
        <end position="12"/>
    </location>
</feature>
<sequence>MVKNCKNNNYFSDSERMNRDSQRQSISEYIDPPLPSLGYSSYRLTVDGDTSISVNDEGRDFSSTSKICKYIRDSFILTRIEGVINNINVKSITISQVHFTSPACILGVERDIIIIPMTASMEHEFHYYLEFSNIIFRANFNEVTMLATINITPLFS</sequence>
<evidence type="ECO:0000313" key="2">
    <source>
        <dbReference type="EMBL" id="AYV82888.1"/>
    </source>
</evidence>
<feature type="region of interest" description="Disordered" evidence="1">
    <location>
        <begin position="1"/>
        <end position="32"/>
    </location>
</feature>
<evidence type="ECO:0000256" key="1">
    <source>
        <dbReference type="SAM" id="MobiDB-lite"/>
    </source>
</evidence>
<accession>A0A3G5A6T6</accession>
<feature type="compositionally biased region" description="Basic and acidic residues" evidence="1">
    <location>
        <begin position="13"/>
        <end position="22"/>
    </location>
</feature>
<gene>
    <name evidence="2" type="ORF">Hyperionvirus3_34</name>
</gene>
<proteinExistence type="predicted"/>
<protein>
    <submittedName>
        <fullName evidence="2">Uncharacterized protein</fullName>
    </submittedName>
</protein>